<evidence type="ECO:0000313" key="1">
    <source>
        <dbReference type="EMBL" id="KAJ2969682.1"/>
    </source>
</evidence>
<name>A0ACC1MRM9_9PEZI</name>
<comment type="caution">
    <text evidence="1">The sequence shown here is derived from an EMBL/GenBank/DDBJ whole genome shotgun (WGS) entry which is preliminary data.</text>
</comment>
<dbReference type="Proteomes" id="UP001143856">
    <property type="component" value="Unassembled WGS sequence"/>
</dbReference>
<keyword evidence="2" id="KW-1185">Reference proteome</keyword>
<protein>
    <submittedName>
        <fullName evidence="1">Uncharacterized protein</fullName>
    </submittedName>
</protein>
<dbReference type="EMBL" id="JAPDGR010003936">
    <property type="protein sequence ID" value="KAJ2969682.1"/>
    <property type="molecule type" value="Genomic_DNA"/>
</dbReference>
<sequence length="120" mass="13229">MVAARGSRPRKQSDWASHKRLLTIAAYYILRGSVEVIIYDDNVVNAGGVGILELDFGLIQAFGDGTLVLSAATPEPLLQILKTRWLHEDEPRVYAAVSYLLHALSDHSVSLRIPFRSAAK</sequence>
<proteinExistence type="predicted"/>
<accession>A0ACC1MRM9</accession>
<gene>
    <name evidence="1" type="ORF">NUW58_g9927</name>
</gene>
<organism evidence="1 2">
    <name type="scientific">Xylaria curta</name>
    <dbReference type="NCBI Taxonomy" id="42375"/>
    <lineage>
        <taxon>Eukaryota</taxon>
        <taxon>Fungi</taxon>
        <taxon>Dikarya</taxon>
        <taxon>Ascomycota</taxon>
        <taxon>Pezizomycotina</taxon>
        <taxon>Sordariomycetes</taxon>
        <taxon>Xylariomycetidae</taxon>
        <taxon>Xylariales</taxon>
        <taxon>Xylariaceae</taxon>
        <taxon>Xylaria</taxon>
    </lineage>
</organism>
<reference evidence="1" key="1">
    <citation type="submission" date="2022-10" db="EMBL/GenBank/DDBJ databases">
        <title>Genome Sequence of Xylaria curta.</title>
        <authorList>
            <person name="Buettner E."/>
        </authorList>
    </citation>
    <scope>NUCLEOTIDE SEQUENCE</scope>
    <source>
        <strain evidence="1">Babe10</strain>
    </source>
</reference>
<evidence type="ECO:0000313" key="2">
    <source>
        <dbReference type="Proteomes" id="UP001143856"/>
    </source>
</evidence>